<evidence type="ECO:0000313" key="2">
    <source>
        <dbReference type="EnsemblPlants" id="PGSC0003DMT400088579"/>
    </source>
</evidence>
<feature type="region of interest" description="Disordered" evidence="1">
    <location>
        <begin position="1"/>
        <end position="40"/>
    </location>
</feature>
<evidence type="ECO:0008006" key="4">
    <source>
        <dbReference type="Google" id="ProtNLM"/>
    </source>
</evidence>
<protein>
    <recommendedName>
        <fullName evidence="4">Integrase core domain containing protein</fullName>
    </recommendedName>
</protein>
<evidence type="ECO:0000256" key="1">
    <source>
        <dbReference type="SAM" id="MobiDB-lite"/>
    </source>
</evidence>
<dbReference type="PaxDb" id="4113-PGSC0003DMT400088579"/>
<feature type="compositionally biased region" description="Basic and acidic residues" evidence="1">
    <location>
        <begin position="148"/>
        <end position="191"/>
    </location>
</feature>
<dbReference type="Gramene" id="PGSC0003DMT400088579">
    <property type="protein sequence ID" value="PGSC0003DMT400088579"/>
    <property type="gene ID" value="PGSC0003DMG400038150"/>
</dbReference>
<reference evidence="3" key="1">
    <citation type="journal article" date="2011" name="Nature">
        <title>Genome sequence and analysis of the tuber crop potato.</title>
        <authorList>
            <consortium name="The Potato Genome Sequencing Consortium"/>
        </authorList>
    </citation>
    <scope>NUCLEOTIDE SEQUENCE [LARGE SCALE GENOMIC DNA]</scope>
    <source>
        <strain evidence="3">cv. DM1-3 516 R44</strain>
    </source>
</reference>
<dbReference type="Proteomes" id="UP000011115">
    <property type="component" value="Unassembled WGS sequence"/>
</dbReference>
<sequence>MAKRLTRGREKGIVISENAPPPRGKVTTTSKSKGKGKTFELSNASSDCTCFYTTEPHTYNSESAESDKDYQTEARRDELRSKMIHNPHRIRDSQSTTPTPSASEQALVLEPPVQAFDQATEVGCNEKVVSSAWREQNNPRQGGNQGWAREDGWKDRDKEWRDQNPNWKDGEKDKYVPPHERQKLKDSEGGRSKDMLSRILNIVKGSEFFLKEMKEDVSILSQAVTSHSVSI</sequence>
<feature type="compositionally biased region" description="Polar residues" evidence="1">
    <location>
        <begin position="93"/>
        <end position="104"/>
    </location>
</feature>
<feature type="compositionally biased region" description="Polar residues" evidence="1">
    <location>
        <begin position="133"/>
        <end position="142"/>
    </location>
</feature>
<dbReference type="AlphaFoldDB" id="M1DG95"/>
<accession>M1DG95</accession>
<dbReference type="HOGENOM" id="CLU_1201622_0_0_1"/>
<dbReference type="EnsemblPlants" id="PGSC0003DMT400088579">
    <property type="protein sequence ID" value="PGSC0003DMT400088579"/>
    <property type="gene ID" value="PGSC0003DMG400038150"/>
</dbReference>
<reference evidence="2" key="2">
    <citation type="submission" date="2015-06" db="UniProtKB">
        <authorList>
            <consortium name="EnsemblPlants"/>
        </authorList>
    </citation>
    <scope>IDENTIFICATION</scope>
    <source>
        <strain evidence="2">DM1-3 516 R44</strain>
    </source>
</reference>
<dbReference type="InParanoid" id="M1DG95"/>
<feature type="compositionally biased region" description="Basic and acidic residues" evidence="1">
    <location>
        <begin position="65"/>
        <end position="81"/>
    </location>
</feature>
<proteinExistence type="predicted"/>
<keyword evidence="3" id="KW-1185">Reference proteome</keyword>
<organism evidence="2 3">
    <name type="scientific">Solanum tuberosum</name>
    <name type="common">Potato</name>
    <dbReference type="NCBI Taxonomy" id="4113"/>
    <lineage>
        <taxon>Eukaryota</taxon>
        <taxon>Viridiplantae</taxon>
        <taxon>Streptophyta</taxon>
        <taxon>Embryophyta</taxon>
        <taxon>Tracheophyta</taxon>
        <taxon>Spermatophyta</taxon>
        <taxon>Magnoliopsida</taxon>
        <taxon>eudicotyledons</taxon>
        <taxon>Gunneridae</taxon>
        <taxon>Pentapetalae</taxon>
        <taxon>asterids</taxon>
        <taxon>lamiids</taxon>
        <taxon>Solanales</taxon>
        <taxon>Solanaceae</taxon>
        <taxon>Solanoideae</taxon>
        <taxon>Solaneae</taxon>
        <taxon>Solanum</taxon>
    </lineage>
</organism>
<evidence type="ECO:0000313" key="3">
    <source>
        <dbReference type="Proteomes" id="UP000011115"/>
    </source>
</evidence>
<name>M1DG95_SOLTU</name>
<feature type="region of interest" description="Disordered" evidence="1">
    <location>
        <begin position="55"/>
        <end position="191"/>
    </location>
</feature>